<dbReference type="InterPro" id="IPR003593">
    <property type="entry name" value="AAA+_ATPase"/>
</dbReference>
<dbReference type="EMBL" id="JXXZ01000010">
    <property type="protein sequence ID" value="KJY98402.1"/>
    <property type="molecule type" value="Genomic_DNA"/>
</dbReference>
<dbReference type="PATRIC" id="fig|151081.8.peg.2161"/>
<dbReference type="Pfam" id="PF00437">
    <property type="entry name" value="T2SSE"/>
    <property type="match status" value="1"/>
</dbReference>
<organism evidence="3 5">
    <name type="scientific">Pseudoalteromonas ruthenica</name>
    <dbReference type="NCBI Taxonomy" id="151081"/>
    <lineage>
        <taxon>Bacteria</taxon>
        <taxon>Pseudomonadati</taxon>
        <taxon>Pseudomonadota</taxon>
        <taxon>Gammaproteobacteria</taxon>
        <taxon>Alteromonadales</taxon>
        <taxon>Pseudoalteromonadaceae</taxon>
        <taxon>Pseudoalteromonas</taxon>
    </lineage>
</organism>
<dbReference type="STRING" id="151081.TW72_11700"/>
<evidence type="ECO:0000259" key="2">
    <source>
        <dbReference type="PROSITE" id="PS50897"/>
    </source>
</evidence>
<evidence type="ECO:0000313" key="4">
    <source>
        <dbReference type="EMBL" id="TMP87234.1"/>
    </source>
</evidence>
<evidence type="ECO:0000313" key="5">
    <source>
        <dbReference type="Proteomes" id="UP000033664"/>
    </source>
</evidence>
<dbReference type="InterPro" id="IPR006321">
    <property type="entry name" value="PilT/PilU"/>
</dbReference>
<dbReference type="GeneID" id="58229155"/>
<comment type="similarity">
    <text evidence="1">Belongs to the GSP E family.</text>
</comment>
<dbReference type="RefSeq" id="WP_022946316.1">
    <property type="nucleotide sequence ID" value="NZ_CP023396.1"/>
</dbReference>
<dbReference type="SMART" id="SM00382">
    <property type="entry name" value="AAA"/>
    <property type="match status" value="1"/>
</dbReference>
<reference evidence="3 5" key="1">
    <citation type="journal article" date="2015" name="BMC Genomics">
        <title>Genome mining reveals unlocked bioactive potential of marine Gram-negative bacteria.</title>
        <authorList>
            <person name="Machado H."/>
            <person name="Sonnenschein E.C."/>
            <person name="Melchiorsen J."/>
            <person name="Gram L."/>
        </authorList>
    </citation>
    <scope>NUCLEOTIDE SEQUENCE [LARGE SCALE GENOMIC DNA]</scope>
    <source>
        <strain evidence="3 5">S3137</strain>
    </source>
</reference>
<dbReference type="Gene3D" id="3.40.50.300">
    <property type="entry name" value="P-loop containing nucleotide triphosphate hydrolases"/>
    <property type="match status" value="1"/>
</dbReference>
<evidence type="ECO:0000313" key="6">
    <source>
        <dbReference type="Proteomes" id="UP000305874"/>
    </source>
</evidence>
<reference evidence="4" key="4">
    <citation type="submission" date="2019-09" db="EMBL/GenBank/DDBJ databases">
        <title>Co-occurence of chitin degradation, pigmentation and bioactivity in marine Pseudoalteromonas.</title>
        <authorList>
            <person name="Sonnenschein E.C."/>
            <person name="Bech P.K."/>
        </authorList>
    </citation>
    <scope>NUCLEOTIDE SEQUENCE</scope>
    <source>
        <strain evidence="4">S2897</strain>
    </source>
</reference>
<dbReference type="CDD" id="cd01131">
    <property type="entry name" value="PilT"/>
    <property type="match status" value="1"/>
</dbReference>
<dbReference type="OrthoDB" id="9804785at2"/>
<keyword evidence="5" id="KW-1185">Reference proteome</keyword>
<dbReference type="InterPro" id="IPR027417">
    <property type="entry name" value="P-loop_NTPase"/>
</dbReference>
<dbReference type="Proteomes" id="UP000305874">
    <property type="component" value="Unassembled WGS sequence"/>
</dbReference>
<dbReference type="InterPro" id="IPR006595">
    <property type="entry name" value="CTLH_C"/>
</dbReference>
<protein>
    <submittedName>
        <fullName evidence="3 4">Twitching motility protein PilT</fullName>
    </submittedName>
</protein>
<dbReference type="SUPFAM" id="SSF52540">
    <property type="entry name" value="P-loop containing nucleoside triphosphate hydrolases"/>
    <property type="match status" value="1"/>
</dbReference>
<dbReference type="PROSITE" id="PS50897">
    <property type="entry name" value="CTLH"/>
    <property type="match status" value="1"/>
</dbReference>
<dbReference type="Proteomes" id="UP000033664">
    <property type="component" value="Unassembled WGS sequence"/>
</dbReference>
<dbReference type="GO" id="GO:0016887">
    <property type="term" value="F:ATP hydrolysis activity"/>
    <property type="evidence" value="ECO:0007669"/>
    <property type="project" value="InterPro"/>
</dbReference>
<proteinExistence type="inferred from homology"/>
<reference evidence="4 6" key="2">
    <citation type="submission" date="2017-12" db="EMBL/GenBank/DDBJ databases">
        <authorList>
            <person name="Paulsen S."/>
            <person name="Gram L.K."/>
        </authorList>
    </citation>
    <scope>NUCLEOTIDE SEQUENCE [LARGE SCALE GENOMIC DNA]</scope>
    <source>
        <strain evidence="4 6">S2897</strain>
    </source>
</reference>
<evidence type="ECO:0000256" key="1">
    <source>
        <dbReference type="ARBA" id="ARBA00006611"/>
    </source>
</evidence>
<name>A0A0F4PSH8_9GAMM</name>
<dbReference type="GO" id="GO:0005524">
    <property type="term" value="F:ATP binding"/>
    <property type="evidence" value="ECO:0007669"/>
    <property type="project" value="InterPro"/>
</dbReference>
<dbReference type="Gene3D" id="3.30.450.90">
    <property type="match status" value="1"/>
</dbReference>
<dbReference type="PANTHER" id="PTHR30486:SF12">
    <property type="entry name" value="TYPE IV PILUS ATPASE PILU"/>
    <property type="match status" value="1"/>
</dbReference>
<reference evidence="6" key="3">
    <citation type="submission" date="2019-06" db="EMBL/GenBank/DDBJ databases">
        <title>Co-occurence of chitin degradation, pigmentation and bioactivity in marine Pseudoalteromonas.</title>
        <authorList>
            <person name="Sonnenschein E.C."/>
            <person name="Bech P.K."/>
        </authorList>
    </citation>
    <scope>NUCLEOTIDE SEQUENCE [LARGE SCALE GENOMIC DNA]</scope>
    <source>
        <strain evidence="6">S2897</strain>
    </source>
</reference>
<dbReference type="NCBIfam" id="TIGR01420">
    <property type="entry name" value="pilT_fam"/>
    <property type="match status" value="1"/>
</dbReference>
<dbReference type="InterPro" id="IPR001482">
    <property type="entry name" value="T2SS/T4SS_dom"/>
</dbReference>
<comment type="caution">
    <text evidence="3">The sequence shown here is derived from an EMBL/GenBank/DDBJ whole genome shotgun (WGS) entry which is preliminary data.</text>
</comment>
<sequence>MIQPLAHYLQKMIALQASDLFVSTHLPVSAKVNGELTPLDDYVLSDDEALTLVESAMSDKQINEFHNSKECNFAIATDEGRFRISAFWQRDQAGMVIRRIVTTIPDVNELGLPSVLTDVIMKKRGLVLFVGGTGTGKSTSLAALLGYRNRNQKGHILTIEDPIEFVHEHNKSIITQREVGLDTESFEAALKSSLRQAPDVILIGEIRSQETMEYALSFAETGHLCVATLHANNANQAIDRIMHLVPKEKHDKLKYDLALNLRAIIAQQLIPTTDGNGRVAAIEVLLNSPMIAELIKKGEIGSIKEVMAKSKEMGMQTFDQALFDLYKQNLINYADALHHADSPNDLRLMIKLRNNEQQGAGFLQGVTVDGLGDDSDS</sequence>
<accession>A0A0F4PSH8</accession>
<feature type="domain" description="CTLH" evidence="2">
    <location>
        <begin position="284"/>
        <end position="341"/>
    </location>
</feature>
<gene>
    <name evidence="4" type="ORF">CWC05_09055</name>
    <name evidence="3" type="ORF">TW72_11700</name>
</gene>
<dbReference type="PANTHER" id="PTHR30486">
    <property type="entry name" value="TWITCHING MOTILITY PROTEIN PILT"/>
    <property type="match status" value="1"/>
</dbReference>
<dbReference type="eggNOG" id="COG5008">
    <property type="taxonomic scope" value="Bacteria"/>
</dbReference>
<dbReference type="EMBL" id="PNCG01000009">
    <property type="protein sequence ID" value="TMP87234.1"/>
    <property type="molecule type" value="Genomic_DNA"/>
</dbReference>
<evidence type="ECO:0000313" key="3">
    <source>
        <dbReference type="EMBL" id="KJY98402.1"/>
    </source>
</evidence>
<dbReference type="InterPro" id="IPR050921">
    <property type="entry name" value="T4SS_GSP_E_ATPase"/>
</dbReference>
<dbReference type="AlphaFoldDB" id="A0A0F4PSH8"/>